<organism evidence="1 2">
    <name type="scientific">Cetraspora pellucida</name>
    <dbReference type="NCBI Taxonomy" id="1433469"/>
    <lineage>
        <taxon>Eukaryota</taxon>
        <taxon>Fungi</taxon>
        <taxon>Fungi incertae sedis</taxon>
        <taxon>Mucoromycota</taxon>
        <taxon>Glomeromycotina</taxon>
        <taxon>Glomeromycetes</taxon>
        <taxon>Diversisporales</taxon>
        <taxon>Gigasporaceae</taxon>
        <taxon>Cetraspora</taxon>
    </lineage>
</organism>
<dbReference type="OrthoDB" id="2431067at2759"/>
<reference evidence="1" key="1">
    <citation type="submission" date="2021-06" db="EMBL/GenBank/DDBJ databases">
        <authorList>
            <person name="Kallberg Y."/>
            <person name="Tangrot J."/>
            <person name="Rosling A."/>
        </authorList>
    </citation>
    <scope>NUCLEOTIDE SEQUENCE</scope>
    <source>
        <strain evidence="1">FL966</strain>
    </source>
</reference>
<comment type="caution">
    <text evidence="1">The sequence shown here is derived from an EMBL/GenBank/DDBJ whole genome shotgun (WGS) entry which is preliminary data.</text>
</comment>
<keyword evidence="2" id="KW-1185">Reference proteome</keyword>
<evidence type="ECO:0000313" key="1">
    <source>
        <dbReference type="EMBL" id="CAG8509284.1"/>
    </source>
</evidence>
<dbReference type="EMBL" id="CAJVQA010001294">
    <property type="protein sequence ID" value="CAG8509284.1"/>
    <property type="molecule type" value="Genomic_DNA"/>
</dbReference>
<protein>
    <submittedName>
        <fullName evidence="1">15202_t:CDS:1</fullName>
    </submittedName>
</protein>
<evidence type="ECO:0000313" key="2">
    <source>
        <dbReference type="Proteomes" id="UP000789759"/>
    </source>
</evidence>
<name>A0A9N9F455_9GLOM</name>
<dbReference type="AlphaFoldDB" id="A0A9N9F455"/>
<accession>A0A9N9F455</accession>
<proteinExistence type="predicted"/>
<dbReference type="Proteomes" id="UP000789759">
    <property type="component" value="Unassembled WGS sequence"/>
</dbReference>
<gene>
    <name evidence="1" type="ORF">CPELLU_LOCUS2835</name>
</gene>
<sequence length="149" mass="17094">MACILIKLTVSQVFTPMCNMDFFKTDVDEWTCENVRKYYRKNNVNQILDTINKDLKRISKSGSDATRWSMVKPYTLGRSVMNSWFVPTLILAEAEQLLVVDYELLVPAKPYTLGRSKWTKDEKTLYQIGLVSDSQPLGTMIENSPPDSD</sequence>